<feature type="domain" description="Peptidase M20 dimerisation" evidence="8">
    <location>
        <begin position="290"/>
        <end position="474"/>
    </location>
</feature>
<dbReference type="AlphaFoldDB" id="A0A3G2S2N9"/>
<dbReference type="InterPro" id="IPR047177">
    <property type="entry name" value="Pept_M20A"/>
</dbReference>
<accession>A0A3G2S2N9</accession>
<dbReference type="CDD" id="cd05674">
    <property type="entry name" value="M20_yscS"/>
    <property type="match status" value="1"/>
</dbReference>
<proteinExistence type="inferred from homology"/>
<keyword evidence="3 7" id="KW-0479">Metal-binding</keyword>
<dbReference type="EMBL" id="CP033149">
    <property type="protein sequence ID" value="AYO42245.1"/>
    <property type="molecule type" value="Genomic_DNA"/>
</dbReference>
<feature type="binding site" evidence="7">
    <location>
        <position position="204"/>
    </location>
    <ligand>
        <name>Zn(2+)</name>
        <dbReference type="ChEBI" id="CHEBI:29105"/>
        <label>2</label>
    </ligand>
</feature>
<dbReference type="Gene3D" id="3.30.70.360">
    <property type="match status" value="1"/>
</dbReference>
<feature type="binding site" evidence="7">
    <location>
        <position position="267"/>
    </location>
    <ligand>
        <name>Zn(2+)</name>
        <dbReference type="ChEBI" id="CHEBI:29105"/>
        <label>2</label>
    </ligand>
</feature>
<protein>
    <submittedName>
        <fullName evidence="9">Carboxypeptidase S</fullName>
        <ecNumber evidence="9">3.4.17.4</ecNumber>
    </submittedName>
</protein>
<evidence type="ECO:0000256" key="3">
    <source>
        <dbReference type="ARBA" id="ARBA00022723"/>
    </source>
</evidence>
<gene>
    <name evidence="9" type="primary">CPS1</name>
    <name evidence="9" type="ORF">DNF11_1295</name>
</gene>
<dbReference type="SUPFAM" id="SSF53187">
    <property type="entry name" value="Zn-dependent exopeptidases"/>
    <property type="match status" value="1"/>
</dbReference>
<dbReference type="PANTHER" id="PTHR45962:SF1">
    <property type="entry name" value="N-FATTY-ACYL-AMINO ACID SYNTHASE_HYDROLASE PM20D1"/>
    <property type="match status" value="1"/>
</dbReference>
<dbReference type="GO" id="GO:0046872">
    <property type="term" value="F:metal ion binding"/>
    <property type="evidence" value="ECO:0007669"/>
    <property type="project" value="UniProtKB-KW"/>
</dbReference>
<feature type="binding site" evidence="7">
    <location>
        <position position="204"/>
    </location>
    <ligand>
        <name>Zn(2+)</name>
        <dbReference type="ChEBI" id="CHEBI:29105"/>
        <label>1</label>
    </ligand>
</feature>
<dbReference type="InterPro" id="IPR011650">
    <property type="entry name" value="Peptidase_M20_dimer"/>
</dbReference>
<dbReference type="Proteomes" id="UP000269793">
    <property type="component" value="Chromosome II"/>
</dbReference>
<dbReference type="OrthoDB" id="3064516at2759"/>
<feature type="binding site" evidence="7">
    <location>
        <position position="606"/>
    </location>
    <ligand>
        <name>Zn(2+)</name>
        <dbReference type="ChEBI" id="CHEBI:29105"/>
        <label>1</label>
    </ligand>
</feature>
<dbReference type="GO" id="GO:0051603">
    <property type="term" value="P:proteolysis involved in protein catabolic process"/>
    <property type="evidence" value="ECO:0007669"/>
    <property type="project" value="TreeGrafter"/>
</dbReference>
<dbReference type="SUPFAM" id="SSF55031">
    <property type="entry name" value="Bacterial exopeptidase dimerisation domain"/>
    <property type="match status" value="1"/>
</dbReference>
<dbReference type="GO" id="GO:0000328">
    <property type="term" value="C:fungal-type vacuole lumen"/>
    <property type="evidence" value="ECO:0007669"/>
    <property type="project" value="TreeGrafter"/>
</dbReference>
<dbReference type="InterPro" id="IPR002933">
    <property type="entry name" value="Peptidase_M20"/>
</dbReference>
<evidence type="ECO:0000313" key="10">
    <source>
        <dbReference type="Proteomes" id="UP000269793"/>
    </source>
</evidence>
<feature type="binding site" evidence="7">
    <location>
        <position position="167"/>
    </location>
    <ligand>
        <name>Zn(2+)</name>
        <dbReference type="ChEBI" id="CHEBI:29105"/>
        <label>2</label>
    </ligand>
</feature>
<evidence type="ECO:0000256" key="5">
    <source>
        <dbReference type="ARBA" id="ARBA00022833"/>
    </source>
</evidence>
<dbReference type="Gene3D" id="1.10.150.900">
    <property type="match status" value="1"/>
</dbReference>
<name>A0A3G2S2N9_MALR7</name>
<dbReference type="InterPro" id="IPR017141">
    <property type="entry name" value="Pept_M20_carboxypep"/>
</dbReference>
<keyword evidence="2" id="KW-0645">Protease</keyword>
<dbReference type="GO" id="GO:0004181">
    <property type="term" value="F:metallocarboxypeptidase activity"/>
    <property type="evidence" value="ECO:0007669"/>
    <property type="project" value="UniProtKB-EC"/>
</dbReference>
<sequence length="639" mass="70914">MNKASGPNVPLGLHPSSTSSSLSKVFAVLSVLALCMWLLVGHRAADTRLAMDTVPLQDVCPQEPAYNVTEALEGLKLQFPSVLHSAKLLSEAVQIDTTVGDNIPDTDDWAEYWDSIFSPFADWIQTSFPHMHDTASPVRRELVNKHGLLYTWPGSDPTLKPIVLMSHQDVVPVANETLDQWIHPPFSGHIDIENQTVWGRGSVDCKLWLVSTISAVETLVKSDFKPKRTIILSIGHDEESDGKHGAQHLSAELEKRFGRGGIGMIVDEGTPLLSSADPGSYGVPIAVPAVAERGAMNMKITITSRGGHSSMPPPHTSIGIMSLIIAKLEAHPFPDVLGDESSASIRQLQCVRDGPYMPYELRQALLKVEQAERALSDKGTTSCMHHMWPRMNRLHLKEARLDEARTQLMQALDYASRQLLKTTQAIDIVRGGIKVNALPESVFAYVNHRIAPYAKVSTVVQHYKDLLVPLAEQYRLALSMDDDVLVPPTNATTANVQIEKSGLLYDSHEPSPFEGSNADAWRLLSGVIRETWHTDEPRHELRSLDDDHVPKHNMGQYRDSVRVSPSIMFANTDTRWYHNLTSNIFRFGAMTLHPDLTGMSPYLHIHTVNEHASIDSIVKATQFYANMLVAANHEPIERV</sequence>
<keyword evidence="5 7" id="KW-0862">Zinc</keyword>
<keyword evidence="9" id="KW-0121">Carboxypeptidase</keyword>
<feature type="active site" description="Proton acceptor" evidence="6">
    <location>
        <position position="238"/>
    </location>
</feature>
<feature type="active site" evidence="6">
    <location>
        <position position="169"/>
    </location>
</feature>
<dbReference type="PANTHER" id="PTHR45962">
    <property type="entry name" value="N-FATTY-ACYL-AMINO ACID SYNTHASE/HYDROLASE PM20D1"/>
    <property type="match status" value="1"/>
</dbReference>
<dbReference type="Gene3D" id="3.40.630.10">
    <property type="entry name" value="Zn peptidases"/>
    <property type="match status" value="1"/>
</dbReference>
<keyword evidence="4 9" id="KW-0378">Hydrolase</keyword>
<evidence type="ECO:0000256" key="6">
    <source>
        <dbReference type="PIRSR" id="PIRSR037217-1"/>
    </source>
</evidence>
<dbReference type="EC" id="3.4.17.4" evidence="9"/>
<evidence type="ECO:0000256" key="7">
    <source>
        <dbReference type="PIRSR" id="PIRSR037217-2"/>
    </source>
</evidence>
<evidence type="ECO:0000256" key="1">
    <source>
        <dbReference type="ARBA" id="ARBA00006247"/>
    </source>
</evidence>
<evidence type="ECO:0000256" key="4">
    <source>
        <dbReference type="ARBA" id="ARBA00022801"/>
    </source>
</evidence>
<evidence type="ECO:0000313" key="9">
    <source>
        <dbReference type="EMBL" id="AYO42245.1"/>
    </source>
</evidence>
<dbReference type="Pfam" id="PF01546">
    <property type="entry name" value="Peptidase_M20"/>
    <property type="match status" value="1"/>
</dbReference>
<reference evidence="9 10" key="1">
    <citation type="submission" date="2018-10" db="EMBL/GenBank/DDBJ databases">
        <title>Complete genome sequence of Malassezia restricta CBS 7877.</title>
        <authorList>
            <person name="Morand S.C."/>
            <person name="Bertignac M."/>
            <person name="Iltis A."/>
            <person name="Kolder I."/>
            <person name="Pirovano W."/>
            <person name="Jourdain R."/>
            <person name="Clavaud C."/>
        </authorList>
    </citation>
    <scope>NUCLEOTIDE SEQUENCE [LARGE SCALE GENOMIC DNA]</scope>
    <source>
        <strain evidence="9 10">CBS 7877</strain>
    </source>
</reference>
<keyword evidence="10" id="KW-1185">Reference proteome</keyword>
<feature type="binding site" evidence="7">
    <location>
        <position position="239"/>
    </location>
    <ligand>
        <name>Zn(2+)</name>
        <dbReference type="ChEBI" id="CHEBI:29105"/>
        <label>1</label>
    </ligand>
</feature>
<dbReference type="Pfam" id="PF07687">
    <property type="entry name" value="M20_dimer"/>
    <property type="match status" value="1"/>
</dbReference>
<dbReference type="STRING" id="425264.A0A3G2S2N9"/>
<comment type="similarity">
    <text evidence="1">Belongs to the peptidase M20A family.</text>
</comment>
<dbReference type="PIRSF" id="PIRSF037217">
    <property type="entry name" value="Carboxypeptidase_S"/>
    <property type="match status" value="1"/>
</dbReference>
<evidence type="ECO:0000259" key="8">
    <source>
        <dbReference type="Pfam" id="PF07687"/>
    </source>
</evidence>
<organism evidence="9 10">
    <name type="scientific">Malassezia restricta (strain ATCC 96810 / NBRC 103918 / CBS 7877)</name>
    <name type="common">Seborrheic dermatitis infection agent</name>
    <dbReference type="NCBI Taxonomy" id="425264"/>
    <lineage>
        <taxon>Eukaryota</taxon>
        <taxon>Fungi</taxon>
        <taxon>Dikarya</taxon>
        <taxon>Basidiomycota</taxon>
        <taxon>Ustilaginomycotina</taxon>
        <taxon>Malasseziomycetes</taxon>
        <taxon>Malasseziales</taxon>
        <taxon>Malasseziaceae</taxon>
        <taxon>Malassezia</taxon>
    </lineage>
</organism>
<evidence type="ECO:0000256" key="2">
    <source>
        <dbReference type="ARBA" id="ARBA00022670"/>
    </source>
</evidence>
<dbReference type="InterPro" id="IPR036264">
    <property type="entry name" value="Bact_exopeptidase_dim_dom"/>
</dbReference>
<dbReference type="VEuPathDB" id="FungiDB:DNF11_1295"/>